<dbReference type="Proteomes" id="UP000570514">
    <property type="component" value="Unassembled WGS sequence"/>
</dbReference>
<dbReference type="GO" id="GO:0005886">
    <property type="term" value="C:plasma membrane"/>
    <property type="evidence" value="ECO:0007669"/>
    <property type="project" value="UniProtKB-SubCell"/>
</dbReference>
<keyword evidence="9 12" id="KW-0653">Protein transport</keyword>
<evidence type="ECO:0000256" key="6">
    <source>
        <dbReference type="ARBA" id="ARBA00022475"/>
    </source>
</evidence>
<dbReference type="PANTHER" id="PTHR30558">
    <property type="entry name" value="EXBD MEMBRANE COMPONENT OF PMF-DRIVEN MACROMOLECULE IMPORT SYSTEM"/>
    <property type="match status" value="1"/>
</dbReference>
<evidence type="ECO:0000256" key="9">
    <source>
        <dbReference type="ARBA" id="ARBA00022927"/>
    </source>
</evidence>
<keyword evidence="7" id="KW-0997">Cell inner membrane</keyword>
<evidence type="ECO:0000256" key="2">
    <source>
        <dbReference type="ARBA" id="ARBA00004249"/>
    </source>
</evidence>
<reference evidence="13 14" key="1">
    <citation type="submission" date="2020-03" db="EMBL/GenBank/DDBJ databases">
        <title>Genomic Encyclopedia of Type Strains, Phase IV (KMG-IV): sequencing the most valuable type-strain genomes for metagenomic binning, comparative biology and taxonomic classification.</title>
        <authorList>
            <person name="Goeker M."/>
        </authorList>
    </citation>
    <scope>NUCLEOTIDE SEQUENCE [LARGE SCALE GENOMIC DNA]</scope>
    <source>
        <strain evidence="13 14">DSM 19867</strain>
    </source>
</reference>
<dbReference type="GO" id="GO:0015031">
    <property type="term" value="P:protein transport"/>
    <property type="evidence" value="ECO:0007669"/>
    <property type="project" value="UniProtKB-KW"/>
</dbReference>
<evidence type="ECO:0000256" key="12">
    <source>
        <dbReference type="RuleBase" id="RU003879"/>
    </source>
</evidence>
<gene>
    <name evidence="13" type="ORF">FHS83_001874</name>
</gene>
<dbReference type="AlphaFoldDB" id="A0A846MYP7"/>
<evidence type="ECO:0000256" key="5">
    <source>
        <dbReference type="ARBA" id="ARBA00022448"/>
    </source>
</evidence>
<keyword evidence="14" id="KW-1185">Reference proteome</keyword>
<keyword evidence="8 12" id="KW-0812">Transmembrane</keyword>
<name>A0A846MYP7_9PROT</name>
<accession>A0A846MYP7</accession>
<sequence>MMEINMTPLIDVMLVLLTLLIITLPIQTHAVKLDMPSTTPSHSDLRPIVVNLSVDFDGTILWNGSAVDWATLQSYFADAAQADPQPEIHLNPNKLAKYDTVAKVLASAQRLGVKKIGFAGLDQYMQ</sequence>
<evidence type="ECO:0000256" key="11">
    <source>
        <dbReference type="ARBA" id="ARBA00023136"/>
    </source>
</evidence>
<dbReference type="RefSeq" id="WP_208414367.1">
    <property type="nucleotide sequence ID" value="NZ_BAAADC010000001.1"/>
</dbReference>
<evidence type="ECO:0000313" key="14">
    <source>
        <dbReference type="Proteomes" id="UP000570514"/>
    </source>
</evidence>
<comment type="caution">
    <text evidence="13">The sequence shown here is derived from an EMBL/GenBank/DDBJ whole genome shotgun (WGS) entry which is preliminary data.</text>
</comment>
<keyword evidence="10" id="KW-1133">Transmembrane helix</keyword>
<proteinExistence type="inferred from homology"/>
<dbReference type="EMBL" id="JAASRM010000001">
    <property type="protein sequence ID" value="NIK88556.1"/>
    <property type="molecule type" value="Genomic_DNA"/>
</dbReference>
<evidence type="ECO:0000256" key="4">
    <source>
        <dbReference type="ARBA" id="ARBA00011471"/>
    </source>
</evidence>
<comment type="subunit">
    <text evidence="4">The accessory proteins ExbB and ExbD seem to form a complex with TonB.</text>
</comment>
<keyword evidence="6" id="KW-1003">Cell membrane</keyword>
<evidence type="ECO:0000256" key="7">
    <source>
        <dbReference type="ARBA" id="ARBA00022519"/>
    </source>
</evidence>
<organism evidence="13 14">
    <name type="scientific">Rhizomicrobium palustre</name>
    <dbReference type="NCBI Taxonomy" id="189966"/>
    <lineage>
        <taxon>Bacteria</taxon>
        <taxon>Pseudomonadati</taxon>
        <taxon>Pseudomonadota</taxon>
        <taxon>Alphaproteobacteria</taxon>
        <taxon>Micropepsales</taxon>
        <taxon>Micropepsaceae</taxon>
        <taxon>Rhizomicrobium</taxon>
    </lineage>
</organism>
<keyword evidence="11" id="KW-0472">Membrane</keyword>
<dbReference type="Pfam" id="PF02472">
    <property type="entry name" value="ExbD"/>
    <property type="match status" value="1"/>
</dbReference>
<comment type="subcellular location">
    <subcellularLocation>
        <location evidence="2">Cell inner membrane</location>
        <topology evidence="2">Single-pass type II membrane protein</topology>
    </subcellularLocation>
    <subcellularLocation>
        <location evidence="12">Cell membrane</location>
        <topology evidence="12">Single-pass type II membrane protein</topology>
    </subcellularLocation>
</comment>
<evidence type="ECO:0000256" key="8">
    <source>
        <dbReference type="ARBA" id="ARBA00022692"/>
    </source>
</evidence>
<keyword evidence="5 12" id="KW-0813">Transport</keyword>
<comment type="similarity">
    <text evidence="3 12">Belongs to the ExbD/TolR family.</text>
</comment>
<evidence type="ECO:0000256" key="1">
    <source>
        <dbReference type="ARBA" id="ARBA00003540"/>
    </source>
</evidence>
<dbReference type="InterPro" id="IPR003400">
    <property type="entry name" value="ExbD"/>
</dbReference>
<protein>
    <submittedName>
        <fullName evidence="13">Biopolymer transport protein ExbD</fullName>
    </submittedName>
</protein>
<dbReference type="GO" id="GO:0022857">
    <property type="term" value="F:transmembrane transporter activity"/>
    <property type="evidence" value="ECO:0007669"/>
    <property type="project" value="InterPro"/>
</dbReference>
<evidence type="ECO:0000256" key="10">
    <source>
        <dbReference type="ARBA" id="ARBA00022989"/>
    </source>
</evidence>
<dbReference type="PANTHER" id="PTHR30558:SF12">
    <property type="entry name" value="BIOPOLYMER TRANSPORT PROTEIN EXBD"/>
    <property type="match status" value="1"/>
</dbReference>
<evidence type="ECO:0000313" key="13">
    <source>
        <dbReference type="EMBL" id="NIK88556.1"/>
    </source>
</evidence>
<dbReference type="Gene3D" id="3.30.420.270">
    <property type="match status" value="1"/>
</dbReference>
<comment type="function">
    <text evidence="1">Involved in the TonB-dependent energy-dependent transport of various receptor-bound substrates.</text>
</comment>
<evidence type="ECO:0000256" key="3">
    <source>
        <dbReference type="ARBA" id="ARBA00005811"/>
    </source>
</evidence>